<accession>A0A0A8YM94</accession>
<dbReference type="AlphaFoldDB" id="A0A0A8YM94"/>
<reference evidence="1" key="1">
    <citation type="submission" date="2014-09" db="EMBL/GenBank/DDBJ databases">
        <authorList>
            <person name="Magalhaes I.L.F."/>
            <person name="Oliveira U."/>
            <person name="Santos F.R."/>
            <person name="Vidigal T.H.D.A."/>
            <person name="Brescovit A.D."/>
            <person name="Santos A.J."/>
        </authorList>
    </citation>
    <scope>NUCLEOTIDE SEQUENCE</scope>
    <source>
        <tissue evidence="1">Shoot tissue taken approximately 20 cm above the soil surface</tissue>
    </source>
</reference>
<proteinExistence type="predicted"/>
<dbReference type="EMBL" id="GBRH01270206">
    <property type="protein sequence ID" value="JAD27689.1"/>
    <property type="molecule type" value="Transcribed_RNA"/>
</dbReference>
<reference evidence="1" key="2">
    <citation type="journal article" date="2015" name="Data Brief">
        <title>Shoot transcriptome of the giant reed, Arundo donax.</title>
        <authorList>
            <person name="Barrero R.A."/>
            <person name="Guerrero F.D."/>
            <person name="Moolhuijzen P."/>
            <person name="Goolsby J.A."/>
            <person name="Tidwell J."/>
            <person name="Bellgard S.E."/>
            <person name="Bellgard M.I."/>
        </authorList>
    </citation>
    <scope>NUCLEOTIDE SEQUENCE</scope>
    <source>
        <tissue evidence="1">Shoot tissue taken approximately 20 cm above the soil surface</tissue>
    </source>
</reference>
<evidence type="ECO:0000313" key="1">
    <source>
        <dbReference type="EMBL" id="JAD27689.1"/>
    </source>
</evidence>
<organism evidence="1">
    <name type="scientific">Arundo donax</name>
    <name type="common">Giant reed</name>
    <name type="synonym">Donax arundinaceus</name>
    <dbReference type="NCBI Taxonomy" id="35708"/>
    <lineage>
        <taxon>Eukaryota</taxon>
        <taxon>Viridiplantae</taxon>
        <taxon>Streptophyta</taxon>
        <taxon>Embryophyta</taxon>
        <taxon>Tracheophyta</taxon>
        <taxon>Spermatophyta</taxon>
        <taxon>Magnoliopsida</taxon>
        <taxon>Liliopsida</taxon>
        <taxon>Poales</taxon>
        <taxon>Poaceae</taxon>
        <taxon>PACMAD clade</taxon>
        <taxon>Arundinoideae</taxon>
        <taxon>Arundineae</taxon>
        <taxon>Arundo</taxon>
    </lineage>
</organism>
<sequence length="69" mass="7769">MVKHLFSSVVSRAAQEGGGGLGREGADVDLSERGRRWWGFGRKRCRWLWIWEGEGQAGVQIGRRRPADS</sequence>
<name>A0A0A8YM94_ARUDO</name>
<protein>
    <submittedName>
        <fullName evidence="1">Uncharacterized protein</fullName>
    </submittedName>
</protein>